<dbReference type="OrthoDB" id="3789459at2"/>
<dbReference type="Proteomes" id="UP000279994">
    <property type="component" value="Unassembled WGS sequence"/>
</dbReference>
<name>A0A3N0GNM9_9ACTN</name>
<keyword evidence="2" id="KW-1185">Reference proteome</keyword>
<gene>
    <name evidence="1" type="ORF">EFL26_14145</name>
</gene>
<evidence type="ECO:0000313" key="1">
    <source>
        <dbReference type="EMBL" id="RNM14073.1"/>
    </source>
</evidence>
<dbReference type="EMBL" id="RJSF01000040">
    <property type="protein sequence ID" value="RNM14073.1"/>
    <property type="molecule type" value="Genomic_DNA"/>
</dbReference>
<protein>
    <recommendedName>
        <fullName evidence="3">SgcJ/EcaC family oxidoreductase</fullName>
    </recommendedName>
</protein>
<accession>A0A3N0GNM9</accession>
<evidence type="ECO:0000313" key="2">
    <source>
        <dbReference type="Proteomes" id="UP000279994"/>
    </source>
</evidence>
<dbReference type="AlphaFoldDB" id="A0A3N0GNM9"/>
<dbReference type="RefSeq" id="WP_123223479.1">
    <property type="nucleotide sequence ID" value="NZ_RJSF01000040.1"/>
</dbReference>
<sequence>MAVRIPRALLVLTAGLTVGLVGVVTLAHAPTSVPRAVQPAAPAPVHASVGSDGVLAVLHDWDVRRAAAWAAGDPDALARLYTPQSRAGAADVAMLRRYVARGLVVRDMRMQVLRARVVTARPRLLELQVTDRLAAAVAVGVGDPTAERRLPADVASTHLLVLRRSGPGQGWLVARVSASSGR</sequence>
<dbReference type="Gene3D" id="3.10.450.50">
    <property type="match status" value="1"/>
</dbReference>
<evidence type="ECO:0008006" key="3">
    <source>
        <dbReference type="Google" id="ProtNLM"/>
    </source>
</evidence>
<organism evidence="1 2">
    <name type="scientific">Nocardioides pocheonensis</name>
    <dbReference type="NCBI Taxonomy" id="661485"/>
    <lineage>
        <taxon>Bacteria</taxon>
        <taxon>Bacillati</taxon>
        <taxon>Actinomycetota</taxon>
        <taxon>Actinomycetes</taxon>
        <taxon>Propionibacteriales</taxon>
        <taxon>Nocardioidaceae</taxon>
        <taxon>Nocardioides</taxon>
    </lineage>
</organism>
<proteinExistence type="predicted"/>
<comment type="caution">
    <text evidence="1">The sequence shown here is derived from an EMBL/GenBank/DDBJ whole genome shotgun (WGS) entry which is preliminary data.</text>
</comment>
<reference evidence="1 2" key="1">
    <citation type="submission" date="2018-11" db="EMBL/GenBank/DDBJ databases">
        <authorList>
            <person name="Li F."/>
        </authorList>
    </citation>
    <scope>NUCLEOTIDE SEQUENCE [LARGE SCALE GENOMIC DNA]</scope>
    <source>
        <strain evidence="1 2">Gsoil 818</strain>
    </source>
</reference>